<feature type="transmembrane region" description="Helical" evidence="1">
    <location>
        <begin position="15"/>
        <end position="34"/>
    </location>
</feature>
<sequence>MINLYPQVLRNRPRMVIGAVAGVLIALLLLPSAARPTVRALIGWDAAVWIYLALIWFHMARADHDDVRELAAREDENAGMVLFIVCVATVASIAAIVLELATAKGSGGQNVAPGLSHYVLTALTLIGAWFLIPTIFTLHYARLYFSGTTKETPLLFPDHKLDPNYWDFLYYSFTIAVASQTSDVVLRSRQIRRATLAQSILSFYFNVAVLGLCINMAAGLLGS</sequence>
<feature type="transmembrane region" description="Helical" evidence="1">
    <location>
        <begin position="115"/>
        <end position="136"/>
    </location>
</feature>
<dbReference type="Pfam" id="PF07077">
    <property type="entry name" value="DUF1345"/>
    <property type="match status" value="1"/>
</dbReference>
<keyword evidence="3" id="KW-1185">Reference proteome</keyword>
<reference evidence="2 3" key="1">
    <citation type="submission" date="2021-07" db="EMBL/GenBank/DDBJ databases">
        <title>Paraburkholderia edwinii protects Aspergillus sp. from phenazines by acting as a toxin sponge.</title>
        <authorList>
            <person name="Dahlstrom K.M."/>
            <person name="Newman D.K."/>
        </authorList>
    </citation>
    <scope>NUCLEOTIDE SEQUENCE [LARGE SCALE GENOMIC DNA]</scope>
    <source>
        <strain evidence="2 3">Pe01</strain>
    </source>
</reference>
<gene>
    <name evidence="2" type="ORF">KZJ38_36080</name>
</gene>
<keyword evidence="1" id="KW-1133">Transmembrane helix</keyword>
<evidence type="ECO:0000313" key="2">
    <source>
        <dbReference type="EMBL" id="QYD72348.1"/>
    </source>
</evidence>
<dbReference type="EMBL" id="CP080096">
    <property type="protein sequence ID" value="QYD72348.1"/>
    <property type="molecule type" value="Genomic_DNA"/>
</dbReference>
<proteinExistence type="predicted"/>
<evidence type="ECO:0000313" key="3">
    <source>
        <dbReference type="Proteomes" id="UP000826462"/>
    </source>
</evidence>
<keyword evidence="1" id="KW-0472">Membrane</keyword>
<feature type="transmembrane region" description="Helical" evidence="1">
    <location>
        <begin position="200"/>
        <end position="221"/>
    </location>
</feature>
<name>A0ABX8UTJ2_9BURK</name>
<dbReference type="InterPro" id="IPR009781">
    <property type="entry name" value="DUF1345"/>
</dbReference>
<keyword evidence="1" id="KW-0812">Transmembrane</keyword>
<dbReference type="Proteomes" id="UP000826462">
    <property type="component" value="Chromosome 2"/>
</dbReference>
<feature type="transmembrane region" description="Helical" evidence="1">
    <location>
        <begin position="80"/>
        <end position="103"/>
    </location>
</feature>
<feature type="transmembrane region" description="Helical" evidence="1">
    <location>
        <begin position="41"/>
        <end position="60"/>
    </location>
</feature>
<organism evidence="2 3">
    <name type="scientific">Paraburkholderia edwinii</name>
    <dbReference type="NCBI Taxonomy" id="2861782"/>
    <lineage>
        <taxon>Bacteria</taxon>
        <taxon>Pseudomonadati</taxon>
        <taxon>Pseudomonadota</taxon>
        <taxon>Betaproteobacteria</taxon>
        <taxon>Burkholderiales</taxon>
        <taxon>Burkholderiaceae</taxon>
        <taxon>Paraburkholderia</taxon>
    </lineage>
</organism>
<protein>
    <submittedName>
        <fullName evidence="2">DUF1345 domain-containing protein</fullName>
    </submittedName>
</protein>
<accession>A0ABX8UTJ2</accession>
<dbReference type="RefSeq" id="WP_219801773.1">
    <property type="nucleotide sequence ID" value="NZ_CP080096.1"/>
</dbReference>
<evidence type="ECO:0000256" key="1">
    <source>
        <dbReference type="SAM" id="Phobius"/>
    </source>
</evidence>